<keyword evidence="8 13" id="KW-0472">Membrane</keyword>
<dbReference type="InterPro" id="IPR009030">
    <property type="entry name" value="Growth_fac_rcpt_cys_sf"/>
</dbReference>
<evidence type="ECO:0000256" key="2">
    <source>
        <dbReference type="ARBA" id="ARBA00022475"/>
    </source>
</evidence>
<feature type="disulfide bond" evidence="11">
    <location>
        <begin position="505"/>
        <end position="514"/>
    </location>
</feature>
<dbReference type="PROSITE" id="PS50026">
    <property type="entry name" value="EGF_3"/>
    <property type="match status" value="9"/>
</dbReference>
<dbReference type="AlphaFoldDB" id="A0A8B6C473"/>
<dbReference type="PROSITE" id="PS00010">
    <property type="entry name" value="ASX_HYDROXYL"/>
    <property type="match status" value="9"/>
</dbReference>
<feature type="disulfide bond" evidence="11">
    <location>
        <begin position="391"/>
        <end position="400"/>
    </location>
</feature>
<dbReference type="CDD" id="cd00054">
    <property type="entry name" value="EGF_CA"/>
    <property type="match status" value="9"/>
</dbReference>
<keyword evidence="10" id="KW-0325">Glycoprotein</keyword>
<feature type="chain" id="PRO_5032374100" evidence="14">
    <location>
        <begin position="24"/>
        <end position="1257"/>
    </location>
</feature>
<evidence type="ECO:0000256" key="10">
    <source>
        <dbReference type="ARBA" id="ARBA00023180"/>
    </source>
</evidence>
<feature type="transmembrane region" description="Helical" evidence="13">
    <location>
        <begin position="1066"/>
        <end position="1093"/>
    </location>
</feature>
<evidence type="ECO:0000256" key="1">
    <source>
        <dbReference type="ARBA" id="ARBA00004651"/>
    </source>
</evidence>
<dbReference type="InterPro" id="IPR001881">
    <property type="entry name" value="EGF-like_Ca-bd_dom"/>
</dbReference>
<keyword evidence="3 11" id="KW-0245">EGF-like domain</keyword>
<comment type="subcellular location">
    <subcellularLocation>
        <location evidence="1">Cell membrane</location>
        <topology evidence="1">Multi-pass membrane protein</topology>
    </subcellularLocation>
</comment>
<dbReference type="InterPro" id="IPR000742">
    <property type="entry name" value="EGF"/>
</dbReference>
<evidence type="ECO:0000256" key="6">
    <source>
        <dbReference type="ARBA" id="ARBA00022737"/>
    </source>
</evidence>
<feature type="domain" description="EGF-like" evidence="15">
    <location>
        <begin position="365"/>
        <end position="401"/>
    </location>
</feature>
<dbReference type="InterPro" id="IPR000832">
    <property type="entry name" value="GPCR_2_secretin-like"/>
</dbReference>
<dbReference type="InterPro" id="IPR000203">
    <property type="entry name" value="GPS"/>
</dbReference>
<feature type="transmembrane region" description="Helical" evidence="13">
    <location>
        <begin position="1100"/>
        <end position="1119"/>
    </location>
</feature>
<keyword evidence="2" id="KW-1003">Cell membrane</keyword>
<feature type="disulfide bond" evidence="11">
    <location>
        <begin position="429"/>
        <end position="438"/>
    </location>
</feature>
<keyword evidence="9 11" id="KW-1015">Disulfide bond</keyword>
<evidence type="ECO:0000256" key="14">
    <source>
        <dbReference type="SAM" id="SignalP"/>
    </source>
</evidence>
<dbReference type="InterPro" id="IPR057244">
    <property type="entry name" value="GAIN_B"/>
</dbReference>
<dbReference type="PROSITE" id="PS01187">
    <property type="entry name" value="EGF_CA"/>
    <property type="match status" value="4"/>
</dbReference>
<reference evidence="19" key="1">
    <citation type="submission" date="2018-11" db="EMBL/GenBank/DDBJ databases">
        <authorList>
            <person name="Alioto T."/>
            <person name="Alioto T."/>
        </authorList>
    </citation>
    <scope>NUCLEOTIDE SEQUENCE</scope>
</reference>
<dbReference type="Pfam" id="PF00002">
    <property type="entry name" value="7tm_2"/>
    <property type="match status" value="1"/>
</dbReference>
<feature type="domain" description="EGF-like" evidence="15">
    <location>
        <begin position="479"/>
        <end position="515"/>
    </location>
</feature>
<evidence type="ECO:0000256" key="4">
    <source>
        <dbReference type="ARBA" id="ARBA00022692"/>
    </source>
</evidence>
<dbReference type="InterPro" id="IPR018097">
    <property type="entry name" value="EGF_Ca-bd_CS"/>
</dbReference>
<dbReference type="OrthoDB" id="10063988at2759"/>
<dbReference type="PROSITE" id="PS50261">
    <property type="entry name" value="G_PROTEIN_RECEP_F2_4"/>
    <property type="match status" value="1"/>
</dbReference>
<evidence type="ECO:0000256" key="5">
    <source>
        <dbReference type="ARBA" id="ARBA00022729"/>
    </source>
</evidence>
<dbReference type="InterPro" id="IPR013032">
    <property type="entry name" value="EGF-like_CS"/>
</dbReference>
<dbReference type="PROSITE" id="PS50227">
    <property type="entry name" value="G_PROTEIN_RECEP_F2_3"/>
    <property type="match status" value="1"/>
</dbReference>
<feature type="region of interest" description="Disordered" evidence="12">
    <location>
        <begin position="1200"/>
        <end position="1221"/>
    </location>
</feature>
<dbReference type="Gene3D" id="1.25.40.610">
    <property type="match status" value="1"/>
</dbReference>
<keyword evidence="20" id="KW-1185">Reference proteome</keyword>
<feature type="disulfide bond" evidence="11">
    <location>
        <begin position="657"/>
        <end position="666"/>
    </location>
</feature>
<dbReference type="PANTHER" id="PTHR24033:SF224">
    <property type="entry name" value="C-TYPE LECTIN"/>
    <property type="match status" value="1"/>
</dbReference>
<dbReference type="InterPro" id="IPR000152">
    <property type="entry name" value="EGF-type_Asp/Asn_hydroxyl_site"/>
</dbReference>
<dbReference type="Gene3D" id="2.10.25.10">
    <property type="entry name" value="Laminin"/>
    <property type="match status" value="9"/>
</dbReference>
<comment type="caution">
    <text evidence="19">The sequence shown here is derived from an EMBL/GenBank/DDBJ whole genome shotgun (WGS) entry which is preliminary data.</text>
</comment>
<evidence type="ECO:0000256" key="8">
    <source>
        <dbReference type="ARBA" id="ARBA00023136"/>
    </source>
</evidence>
<proteinExistence type="predicted"/>
<feature type="domain" description="EGF-like" evidence="15">
    <location>
        <begin position="555"/>
        <end position="591"/>
    </location>
</feature>
<feature type="disulfide bond" evidence="11">
    <location>
        <begin position="695"/>
        <end position="704"/>
    </location>
</feature>
<feature type="domain" description="EGF-like" evidence="15">
    <location>
        <begin position="517"/>
        <end position="553"/>
    </location>
</feature>
<evidence type="ECO:0000256" key="3">
    <source>
        <dbReference type="ARBA" id="ARBA00022536"/>
    </source>
</evidence>
<dbReference type="Gene3D" id="2.60.220.50">
    <property type="match status" value="1"/>
</dbReference>
<dbReference type="Proteomes" id="UP000596742">
    <property type="component" value="Unassembled WGS sequence"/>
</dbReference>
<dbReference type="GO" id="GO:0005886">
    <property type="term" value="C:plasma membrane"/>
    <property type="evidence" value="ECO:0007669"/>
    <property type="project" value="UniProtKB-SubCell"/>
</dbReference>
<feature type="disulfide bond" evidence="11">
    <location>
        <begin position="581"/>
        <end position="590"/>
    </location>
</feature>
<gene>
    <name evidence="19" type="ORF">MGAL_10B001814</name>
</gene>
<dbReference type="EMBL" id="UYJE01001108">
    <property type="protein sequence ID" value="VDH99210.1"/>
    <property type="molecule type" value="Genomic_DNA"/>
</dbReference>
<dbReference type="InterPro" id="IPR001879">
    <property type="entry name" value="GPCR_2_extracellular_dom"/>
</dbReference>
<feature type="transmembrane region" description="Helical" evidence="13">
    <location>
        <begin position="1139"/>
        <end position="1158"/>
    </location>
</feature>
<dbReference type="InterPro" id="IPR046338">
    <property type="entry name" value="GAIN_dom_sf"/>
</dbReference>
<dbReference type="SMART" id="SM00181">
    <property type="entry name" value="EGF"/>
    <property type="match status" value="9"/>
</dbReference>
<dbReference type="GO" id="GO:0007166">
    <property type="term" value="P:cell surface receptor signaling pathway"/>
    <property type="evidence" value="ECO:0007669"/>
    <property type="project" value="InterPro"/>
</dbReference>
<accession>A0A8B6C473</accession>
<dbReference type="SUPFAM" id="SSF57184">
    <property type="entry name" value="Growth factor receptor domain"/>
    <property type="match status" value="2"/>
</dbReference>
<keyword evidence="6" id="KW-0677">Repeat</keyword>
<evidence type="ECO:0000259" key="16">
    <source>
        <dbReference type="PROSITE" id="PS50221"/>
    </source>
</evidence>
<feature type="domain" description="EGF-like" evidence="15">
    <location>
        <begin position="593"/>
        <end position="629"/>
    </location>
</feature>
<evidence type="ECO:0000313" key="20">
    <source>
        <dbReference type="Proteomes" id="UP000596742"/>
    </source>
</evidence>
<comment type="caution">
    <text evidence="11">Lacks conserved residue(s) required for the propagation of feature annotation.</text>
</comment>
<evidence type="ECO:0000256" key="13">
    <source>
        <dbReference type="SAM" id="Phobius"/>
    </source>
</evidence>
<feature type="disulfide bond" evidence="11">
    <location>
        <begin position="619"/>
        <end position="628"/>
    </location>
</feature>
<feature type="domain" description="GAIN-B" evidence="16">
    <location>
        <begin position="905"/>
        <end position="1058"/>
    </location>
</feature>
<keyword evidence="4 13" id="KW-0812">Transmembrane</keyword>
<feature type="disulfide bond" evidence="11">
    <location>
        <begin position="543"/>
        <end position="552"/>
    </location>
</feature>
<evidence type="ECO:0000256" key="9">
    <source>
        <dbReference type="ARBA" id="ARBA00023157"/>
    </source>
</evidence>
<feature type="disulfide bond" evidence="11">
    <location>
        <begin position="467"/>
        <end position="476"/>
    </location>
</feature>
<dbReference type="PROSITE" id="PS50221">
    <property type="entry name" value="GAIN_B"/>
    <property type="match status" value="1"/>
</dbReference>
<dbReference type="FunFam" id="2.10.25.10:FF:000122">
    <property type="entry name" value="Protein crumbs homolog 2"/>
    <property type="match status" value="7"/>
</dbReference>
<keyword evidence="7 13" id="KW-1133">Transmembrane helix</keyword>
<organism evidence="19 20">
    <name type="scientific">Mytilus galloprovincialis</name>
    <name type="common">Mediterranean mussel</name>
    <dbReference type="NCBI Taxonomy" id="29158"/>
    <lineage>
        <taxon>Eukaryota</taxon>
        <taxon>Metazoa</taxon>
        <taxon>Spiralia</taxon>
        <taxon>Lophotrochozoa</taxon>
        <taxon>Mollusca</taxon>
        <taxon>Bivalvia</taxon>
        <taxon>Autobranchia</taxon>
        <taxon>Pteriomorphia</taxon>
        <taxon>Mytilida</taxon>
        <taxon>Mytiloidea</taxon>
        <taxon>Mytilidae</taxon>
        <taxon>Mytilinae</taxon>
        <taxon>Mytilus</taxon>
    </lineage>
</organism>
<dbReference type="InterPro" id="IPR017981">
    <property type="entry name" value="GPCR_2-like_7TM"/>
</dbReference>
<feature type="domain" description="G-protein coupled receptors family 2 profile 1" evidence="17">
    <location>
        <begin position="694"/>
        <end position="766"/>
    </location>
</feature>
<feature type="domain" description="EGF-like" evidence="15">
    <location>
        <begin position="669"/>
        <end position="705"/>
    </location>
</feature>
<protein>
    <submittedName>
        <fullName evidence="19">Notch</fullName>
    </submittedName>
</protein>
<dbReference type="PANTHER" id="PTHR24033">
    <property type="entry name" value="EGF-LIKE DOMAIN-CONTAINING PROTEIN"/>
    <property type="match status" value="1"/>
</dbReference>
<evidence type="ECO:0000313" key="19">
    <source>
        <dbReference type="EMBL" id="VDH99210.1"/>
    </source>
</evidence>
<keyword evidence="5 14" id="KW-0732">Signal</keyword>
<dbReference type="GO" id="GO:0004930">
    <property type="term" value="F:G protein-coupled receptor activity"/>
    <property type="evidence" value="ECO:0007669"/>
    <property type="project" value="InterPro"/>
</dbReference>
<evidence type="ECO:0000259" key="15">
    <source>
        <dbReference type="PROSITE" id="PS50026"/>
    </source>
</evidence>
<evidence type="ECO:0000259" key="18">
    <source>
        <dbReference type="PROSITE" id="PS50261"/>
    </source>
</evidence>
<evidence type="ECO:0000256" key="12">
    <source>
        <dbReference type="SAM" id="MobiDB-lite"/>
    </source>
</evidence>
<dbReference type="SMART" id="SM00303">
    <property type="entry name" value="GPS"/>
    <property type="match status" value="1"/>
</dbReference>
<feature type="domain" description="EGF-like" evidence="15">
    <location>
        <begin position="441"/>
        <end position="477"/>
    </location>
</feature>
<dbReference type="SMART" id="SM00008">
    <property type="entry name" value="HormR"/>
    <property type="match status" value="1"/>
</dbReference>
<evidence type="ECO:0000256" key="7">
    <source>
        <dbReference type="ARBA" id="ARBA00022989"/>
    </source>
</evidence>
<feature type="domain" description="EGF-like" evidence="15">
    <location>
        <begin position="631"/>
        <end position="667"/>
    </location>
</feature>
<name>A0A8B6C473_MYTGA</name>
<evidence type="ECO:0000256" key="11">
    <source>
        <dbReference type="PROSITE-ProRule" id="PRU00076"/>
    </source>
</evidence>
<dbReference type="Pfam" id="PF12661">
    <property type="entry name" value="hEGF"/>
    <property type="match status" value="3"/>
</dbReference>
<sequence length="1257" mass="138642">MNHKFTISMIIIVIAITTRTIDGSHFRGGLISWKYREDKVDITYRLSYTGSNCGDSLQSGEGSLSCETGCDGTLISPLSYYCTDSSVDENWKIGQRTVEVTLDSSSDNFYRFRYADCCWISLVEGGSNWSLMATVNLSVRSDTGLINNPPICSMQPVVRMKQRCSYSMKIPVVDEDGDFVKCRWATSLSGVNECGGVCSGLSNSILDEETCELSYNATGVSGWYVVALQIEDFASRQDTNPLSSVPLQFLVYIYSSSAFNCDSKPGLEPTVADGSIIHIVVNTNYLQTIIASSSSSIAEINTVSPFGMTKSELLVYGTSNNKWYINVTWTPTETQVGTHIFCYTAFDNNREASDQECIRLVVVNDIDECSSNPCQNGAMCNDQVNGYHCMCADGFTDTHCQTDIDECSSNPCENGATCNDHVNGYNCTCADGFTDTHCQIDIDECSSNPCQNEATCNDQVNGYDCTCADGFTDTHCHTDIDECSSNPCQNGANCIDQINGYDCTCADGFTDTHCQTDINECSSNPCQNGATCNDLVNGYYCTCADGFTDTHCQTDINECSSNPCENGATCNDQVNGYDCTCADGYTDTHCQTDIDECSSNPCENGATCNDQVNRYYCTCADGFTDTHCQTDINECSSNPCQNGATCNDQVNRYHCTCADGFTDTHCQTDIDECLSNPCENGATCNDQVNGYNCTCADGFTDIHCETDVLDLCPEDVDNFHTQWGHTKFNTSVIIPCTGGSIGNVLRYCDVDRQWQDPDYSGCISVQIYHLKEQSSLLKSGVGTEEIVNKILDDLTSITYTMNALKTGDLSASADILYDIAENVAEFTDRISENQFDAFTGMASRLLDENNIHGWSELKCKVKGDITYLVKAVMLYSKTCTHIVDSDKPMIEQKENLVIQVGKIGSKEIIAPDMSQASQSWMLESATHIKLPANIFNGPTSYSSTFYRNLSKSFPGGIEPDEILQSSNGSYGVNSIIAAFTTETTQHSLDYPVVVKFEHLSENFSKPICAFWNFDALNACNGAWSTSSSRVVESTDTYTTCEYSQTGNFALLMSPGKAVLCTSITIALHYILLVYLTLMLVGGIQVALMVILVCYRSFVRWLLAACWVVPAIIVSSSAVVSKLDGYGSSEYCWLSLESKLIWAILGPALLVVVVGQGYLQCMRKRKESRTLSSTDSINISYQRRLNRLKIDPNKHIPHFPNEEFIKPSDNREEPFPDYPKETKQNVENSIYNFNSLARTVYYDSKYDKRGYSPFDIPK</sequence>
<dbReference type="PROSITE" id="PS01186">
    <property type="entry name" value="EGF_2"/>
    <property type="match status" value="9"/>
</dbReference>
<dbReference type="Pfam" id="PF00008">
    <property type="entry name" value="EGF"/>
    <property type="match status" value="6"/>
</dbReference>
<dbReference type="SUPFAM" id="SSF57196">
    <property type="entry name" value="EGF/Laminin"/>
    <property type="match status" value="2"/>
</dbReference>
<feature type="domain" description="G-protein coupled receptors family 2 profile 2" evidence="18">
    <location>
        <begin position="1058"/>
        <end position="1158"/>
    </location>
</feature>
<feature type="signal peptide" evidence="14">
    <location>
        <begin position="1"/>
        <end position="23"/>
    </location>
</feature>
<dbReference type="FunFam" id="2.10.25.10:FF:000143">
    <property type="entry name" value="Protein crumbs 1"/>
    <property type="match status" value="2"/>
</dbReference>
<evidence type="ECO:0000259" key="17">
    <source>
        <dbReference type="PROSITE" id="PS50227"/>
    </source>
</evidence>
<dbReference type="SMART" id="SM00179">
    <property type="entry name" value="EGF_CA"/>
    <property type="match status" value="9"/>
</dbReference>
<dbReference type="InterPro" id="IPR051830">
    <property type="entry name" value="NOTCH_homolog"/>
</dbReference>
<dbReference type="GO" id="GO:0005509">
    <property type="term" value="F:calcium ion binding"/>
    <property type="evidence" value="ECO:0007669"/>
    <property type="project" value="InterPro"/>
</dbReference>
<feature type="domain" description="EGF-like" evidence="15">
    <location>
        <begin position="403"/>
        <end position="439"/>
    </location>
</feature>